<feature type="repeat" description="ANK" evidence="5">
    <location>
        <begin position="1589"/>
        <end position="1614"/>
    </location>
</feature>
<feature type="repeat" description="ANK" evidence="5">
    <location>
        <begin position="1322"/>
        <end position="1354"/>
    </location>
</feature>
<feature type="repeat" description="ANK" evidence="5">
    <location>
        <begin position="1488"/>
        <end position="1520"/>
    </location>
</feature>
<dbReference type="Pfam" id="PF25520">
    <property type="entry name" value="AAA_lid_TANC1"/>
    <property type="match status" value="1"/>
</dbReference>
<feature type="compositionally biased region" description="Low complexity" evidence="6">
    <location>
        <begin position="1924"/>
        <end position="1936"/>
    </location>
</feature>
<dbReference type="PRINTS" id="PR01415">
    <property type="entry name" value="ANKYRIN"/>
</dbReference>
<keyword evidence="2" id="KW-0677">Repeat</keyword>
<dbReference type="InterPro" id="IPR058018">
    <property type="entry name" value="AAA_lid_TANC1/2"/>
</dbReference>
<dbReference type="InterPro" id="IPR002110">
    <property type="entry name" value="Ankyrin_rpt"/>
</dbReference>
<dbReference type="OrthoDB" id="427518at2759"/>
<evidence type="ECO:0000259" key="7">
    <source>
        <dbReference type="Pfam" id="PF25520"/>
    </source>
</evidence>
<feature type="repeat" description="ANK" evidence="5">
    <location>
        <begin position="1388"/>
        <end position="1420"/>
    </location>
</feature>
<feature type="repeat" description="ANK" evidence="5">
    <location>
        <begin position="1355"/>
        <end position="1387"/>
    </location>
</feature>
<dbReference type="InterPro" id="IPR036770">
    <property type="entry name" value="Ankyrin_rpt-contain_sf"/>
</dbReference>
<dbReference type="PROSITE" id="PS50297">
    <property type="entry name" value="ANK_REP_REGION"/>
    <property type="match status" value="12"/>
</dbReference>
<evidence type="ECO:0000259" key="8">
    <source>
        <dbReference type="Pfam" id="PF25521"/>
    </source>
</evidence>
<dbReference type="PANTHER" id="PTHR24166">
    <property type="entry name" value="ROLLING PEBBLES, ISOFORM B"/>
    <property type="match status" value="1"/>
</dbReference>
<feature type="domain" description="TANC1/2-like AAA+ ATPase lid" evidence="7">
    <location>
        <begin position="724"/>
        <end position="807"/>
    </location>
</feature>
<feature type="compositionally biased region" description="Polar residues" evidence="6">
    <location>
        <begin position="38"/>
        <end position="56"/>
    </location>
</feature>
<gene>
    <name evidence="9" type="ORF">CHIRRI_LOCUS10572</name>
</gene>
<feature type="repeat" description="ANK" evidence="5">
    <location>
        <begin position="1622"/>
        <end position="1654"/>
    </location>
</feature>
<evidence type="ECO:0000256" key="5">
    <source>
        <dbReference type="PROSITE-ProRule" id="PRU00023"/>
    </source>
</evidence>
<feature type="repeat" description="ANK" evidence="5">
    <location>
        <begin position="1454"/>
        <end position="1476"/>
    </location>
</feature>
<sequence>MSKKPSINDSTYENITQHTTAILNNSKDQDENDDDYVSSESQNFKVNNNSIESLDCDTPTTMNNLVKHKDALYATPLRKTERHKSRKSPGPDSEKISNIKHHLNGSEDVELKNLMDRTYLNSELGENRIKDFLKDTAHMHKKIEPPGKEHIGSSFSYLARKEHFVNLVHQNILKDQPKEEPPQDNLQIEGDLEKDLITLDESFEPCGDLEETEKLINKLVDFQNKIALQAQQIVPSSPNFSARFTSTNVVNINLNREWVLKKIAMSLEQKGNKKLPPILPELANVNQQQLMQNANLPVVGYLVLGSNGSGKTSICNDIINGNNGTKGMLNRRLMSFYFVNSQNPDCHSLSTFIRNMALQILSFSSLWSKNETDENEKKDEDKRIVQLTDQIDGSPAAIDHELEEMIKNEIQLNERVAEFCENKKQILRQKSEPTTDDNQTDDASKYSTHPLIHKQNEKKISPTTKDEKTDGTKSEKNSPSKKISKIPVKIGNQKSSKNSSNSSSPIHQTTKNEETNTSTTPNESEDSIQIGGGEAIADINDQKLEEDIANELREAIEDDITNTVDIPNNDNNITINENEKDDEPLSERPPPLPREKDCRTILADAYYNMMSQNSEIFESLIVDNIEKNPDDCFKKAILFPLLELIPPKSALLMLVDSIDENYLNDGTLITTLKRRNNTKSRNIAELLSNHIHLLPKWLFLVCTAKKQNKHIVKLFSGFKKLTLDDLRKSHVVKDVQQYIINRLNADFRGINLNKEIIDSLNQLYIKSNGCLLYLRKVLNGIKENFFTFREIKLIPCTLYGLFLYLCQKSFNKKQYTKIRPILNILLACSDAADKDFVYNCLKTHNYTIDYEEFERRLALMKNILEIDEERGTIKIFHNSFCEWLIDVKFSTKKFLCDINEGHLMIAMYYTLITDQLCPNRIRDYIHHLIKTAEYLTSKNSQLDVLMILLESRANLSDCFYTNSFNCCKNCETDFEFDINQSYRTRKLMQFYLSGRLSRDFCSFIGDFFKPSLPTDQKILKVLMETGINNLDSQLSCESSNVNSPIPSDKSQTIDSELAELLISSEKSCNVEQKVTNVDTTISQQPSVNDNSSTVQYERLDVEMHKGKAFIHVLANDGNHVLMERALRACKGPVDLEIEDHNGQTALNIAARNGHLEIVRLLLEFVWVDPVSNRRRVGVDVNHADRDGWSPLRSGSWAGFTEVCKTLIAHEKCDIDKADKEGRTALRAASWSGNEDIVRILIAAKANVNSIDRQGRTSLIAASYMGHYDIVEILLENNADVNHTDLDGRNALCVAALCGSSGYSKVISTLLEFGANPNQTDNEGMSPLLVSSFEGNAEICELLLENSADPDLADHMGRTPLWAACTSGHSQVVKLLLFWGCGIDCMDSEGRTCLSVSAAQGNLETVRQLLDRGLDEMHRDNAGWTPLHYSGFEGYADICIQLLESGAKIDECDNEGKTPLHLAAQEGHNAVIQALLEIHSACIDQRAHDGKTAFRLACLESHFECIQTLLKYGCDVNLKDADSRTTLYILALENKLKVVKFLLDFSNVNVNIPDSEGRTALHVASWQGHVEMVKMLITIGNADVNALDLENRSPLHSCAWQGNHDVMQILLYYGAIPDHACKQGATALGISSQEGHEECVSILLQYGANPLKADHCGRTPFKLAAKSNRTSVLKILENYVKNEHNPNLQLKSPDKPHEKSILQPSPNTLQNPNLLMANNMTGHSHGHHATTSTQSSNFYENTMHSDTSSAKKRKSVISSQSTGSSNEAPISFTQQLQKHSRHHNSKNSNIIQQQSTVVVGNGKKHTQILPNVDEYQGRNVNEADLFECMSPLYASPPHSPSSDLSSPHDDMVMTNNLTSVDSEHFARDTHMRIILGNNIKEQKEKEAKSNKRSGIATNPAMRLIRNRIDSAANLIRRTNNYITSGSQGSSSIGVKSSTFQWRKESQM</sequence>
<feature type="compositionally biased region" description="Polar residues" evidence="6">
    <location>
        <begin position="1"/>
        <end position="26"/>
    </location>
</feature>
<dbReference type="SUPFAM" id="SSF48403">
    <property type="entry name" value="Ankyrin repeat"/>
    <property type="match status" value="2"/>
</dbReference>
<reference evidence="9" key="2">
    <citation type="submission" date="2022-10" db="EMBL/GenBank/DDBJ databases">
        <authorList>
            <consortium name="ENA_rothamsted_submissions"/>
            <consortium name="culmorum"/>
            <person name="King R."/>
        </authorList>
    </citation>
    <scope>NUCLEOTIDE SEQUENCE</scope>
</reference>
<evidence type="ECO:0000313" key="9">
    <source>
        <dbReference type="EMBL" id="CAG9807726.1"/>
    </source>
</evidence>
<feature type="domain" description="TANC1/2-like winged helix" evidence="8">
    <location>
        <begin position="810"/>
        <end position="940"/>
    </location>
</feature>
<evidence type="ECO:0000256" key="4">
    <source>
        <dbReference type="ARBA" id="ARBA00023043"/>
    </source>
</evidence>
<evidence type="ECO:0000256" key="6">
    <source>
        <dbReference type="SAM" id="MobiDB-lite"/>
    </source>
</evidence>
<feature type="region of interest" description="Disordered" evidence="6">
    <location>
        <begin position="1722"/>
        <end position="1791"/>
    </location>
</feature>
<feature type="compositionally biased region" description="Basic and acidic residues" evidence="6">
    <location>
        <begin position="454"/>
        <end position="478"/>
    </location>
</feature>
<dbReference type="SMART" id="SM00248">
    <property type="entry name" value="ANK"/>
    <property type="match status" value="17"/>
</dbReference>
<feature type="repeat" description="ANK" evidence="5">
    <location>
        <begin position="1253"/>
        <end position="1285"/>
    </location>
</feature>
<feature type="repeat" description="ANK" evidence="5">
    <location>
        <begin position="1421"/>
        <end position="1453"/>
    </location>
</feature>
<feature type="region of interest" description="Disordered" evidence="6">
    <location>
        <begin position="68"/>
        <end position="100"/>
    </location>
</feature>
<dbReference type="Pfam" id="PF12796">
    <property type="entry name" value="Ank_2"/>
    <property type="match status" value="5"/>
</dbReference>
<feature type="region of interest" description="Disordered" evidence="6">
    <location>
        <begin position="1683"/>
        <end position="1709"/>
    </location>
</feature>
<dbReference type="PANTHER" id="PTHR24166:SF48">
    <property type="entry name" value="PROTEIN VAPYRIN"/>
    <property type="match status" value="1"/>
</dbReference>
<keyword evidence="1" id="KW-0597">Phosphoprotein</keyword>
<evidence type="ECO:0000256" key="3">
    <source>
        <dbReference type="ARBA" id="ARBA00022803"/>
    </source>
</evidence>
<dbReference type="InterPro" id="IPR058056">
    <property type="entry name" value="WH_TANC1/2"/>
</dbReference>
<feature type="compositionally biased region" description="Low complexity" evidence="6">
    <location>
        <begin position="561"/>
        <end position="576"/>
    </location>
</feature>
<evidence type="ECO:0000256" key="2">
    <source>
        <dbReference type="ARBA" id="ARBA00022737"/>
    </source>
</evidence>
<dbReference type="PROSITE" id="PS50088">
    <property type="entry name" value="ANK_REPEAT"/>
    <property type="match status" value="13"/>
</dbReference>
<feature type="repeat" description="ANK" evidence="5">
    <location>
        <begin position="1220"/>
        <end position="1252"/>
    </location>
</feature>
<dbReference type="EMBL" id="OU895879">
    <property type="protein sequence ID" value="CAG9807726.1"/>
    <property type="molecule type" value="Genomic_DNA"/>
</dbReference>
<dbReference type="Pfam" id="PF13637">
    <property type="entry name" value="Ank_4"/>
    <property type="match status" value="1"/>
</dbReference>
<feature type="region of interest" description="Disordered" evidence="6">
    <location>
        <begin position="1924"/>
        <end position="1946"/>
    </location>
</feature>
<dbReference type="Gene3D" id="1.25.40.20">
    <property type="entry name" value="Ankyrin repeat-containing domain"/>
    <property type="match status" value="5"/>
</dbReference>
<name>A0A9N9WXH3_9DIPT</name>
<feature type="region of interest" description="Disordered" evidence="6">
    <location>
        <begin position="1"/>
        <end position="56"/>
    </location>
</feature>
<feature type="compositionally biased region" description="Polar residues" evidence="6">
    <location>
        <begin position="1736"/>
        <end position="1747"/>
    </location>
</feature>
<proteinExistence type="predicted"/>
<feature type="region of interest" description="Disordered" evidence="6">
    <location>
        <begin position="427"/>
        <end position="528"/>
    </location>
</feature>
<accession>A0A9N9WXH3</accession>
<feature type="repeat" description="ANK" evidence="5">
    <location>
        <begin position="1286"/>
        <end position="1321"/>
    </location>
</feature>
<feature type="region of interest" description="Disordered" evidence="6">
    <location>
        <begin position="561"/>
        <end position="595"/>
    </location>
</feature>
<dbReference type="Proteomes" id="UP001153620">
    <property type="component" value="Chromosome 3"/>
</dbReference>
<dbReference type="InterPro" id="IPR050889">
    <property type="entry name" value="Dendritic_Spine_Reg/Scaffold"/>
</dbReference>
<keyword evidence="10" id="KW-1185">Reference proteome</keyword>
<feature type="compositionally biased region" description="Polar residues" evidence="6">
    <location>
        <begin position="1755"/>
        <end position="1776"/>
    </location>
</feature>
<reference evidence="9" key="1">
    <citation type="submission" date="2022-01" db="EMBL/GenBank/DDBJ databases">
        <authorList>
            <person name="King R."/>
        </authorList>
    </citation>
    <scope>NUCLEOTIDE SEQUENCE</scope>
</reference>
<feature type="repeat" description="ANK" evidence="5">
    <location>
        <begin position="1555"/>
        <end position="1579"/>
    </location>
</feature>
<protein>
    <submittedName>
        <fullName evidence="9">Uncharacterized protein</fullName>
    </submittedName>
</protein>
<dbReference type="Pfam" id="PF25521">
    <property type="entry name" value="WHD_TANC1"/>
    <property type="match status" value="1"/>
</dbReference>
<keyword evidence="3" id="KW-0802">TPR repeat</keyword>
<organism evidence="9 10">
    <name type="scientific">Chironomus riparius</name>
    <dbReference type="NCBI Taxonomy" id="315576"/>
    <lineage>
        <taxon>Eukaryota</taxon>
        <taxon>Metazoa</taxon>
        <taxon>Ecdysozoa</taxon>
        <taxon>Arthropoda</taxon>
        <taxon>Hexapoda</taxon>
        <taxon>Insecta</taxon>
        <taxon>Pterygota</taxon>
        <taxon>Neoptera</taxon>
        <taxon>Endopterygota</taxon>
        <taxon>Diptera</taxon>
        <taxon>Nematocera</taxon>
        <taxon>Chironomoidea</taxon>
        <taxon>Chironomidae</taxon>
        <taxon>Chironominae</taxon>
        <taxon>Chironomus</taxon>
    </lineage>
</organism>
<feature type="repeat" description="ANK" evidence="5">
    <location>
        <begin position="1141"/>
        <end position="1163"/>
    </location>
</feature>
<evidence type="ECO:0000313" key="10">
    <source>
        <dbReference type="Proteomes" id="UP001153620"/>
    </source>
</evidence>
<evidence type="ECO:0000256" key="1">
    <source>
        <dbReference type="ARBA" id="ARBA00022553"/>
    </source>
</evidence>
<feature type="compositionally biased region" description="Low complexity" evidence="6">
    <location>
        <begin position="485"/>
        <end position="504"/>
    </location>
</feature>
<keyword evidence="4 5" id="KW-0040">ANK repeat</keyword>